<keyword evidence="3" id="KW-1185">Reference proteome</keyword>
<comment type="caution">
    <text evidence="2">The sequence shown here is derived from an EMBL/GenBank/DDBJ whole genome shotgun (WGS) entry which is preliminary data.</text>
</comment>
<dbReference type="EMBL" id="BRXR01000001">
    <property type="protein sequence ID" value="GLC30526.1"/>
    <property type="molecule type" value="Genomic_DNA"/>
</dbReference>
<organism evidence="2 3">
    <name type="scientific">Clostridium omnivorum</name>
    <dbReference type="NCBI Taxonomy" id="1604902"/>
    <lineage>
        <taxon>Bacteria</taxon>
        <taxon>Bacillati</taxon>
        <taxon>Bacillota</taxon>
        <taxon>Clostridia</taxon>
        <taxon>Eubacteriales</taxon>
        <taxon>Clostridiaceae</taxon>
        <taxon>Clostridium</taxon>
    </lineage>
</organism>
<gene>
    <name evidence="2" type="ORF">bsdE14_19360</name>
</gene>
<feature type="signal peptide" evidence="1">
    <location>
        <begin position="1"/>
        <end position="23"/>
    </location>
</feature>
<evidence type="ECO:0000313" key="2">
    <source>
        <dbReference type="EMBL" id="GLC30526.1"/>
    </source>
</evidence>
<accession>A0ABQ5N5V4</accession>
<proteinExistence type="predicted"/>
<dbReference type="Proteomes" id="UP001208567">
    <property type="component" value="Unassembled WGS sequence"/>
</dbReference>
<evidence type="ECO:0000256" key="1">
    <source>
        <dbReference type="SAM" id="SignalP"/>
    </source>
</evidence>
<dbReference type="RefSeq" id="WP_264849792.1">
    <property type="nucleotide sequence ID" value="NZ_BRXR01000001.1"/>
</dbReference>
<name>A0ABQ5N5V4_9CLOT</name>
<feature type="chain" id="PRO_5045476180" evidence="1">
    <location>
        <begin position="24"/>
        <end position="346"/>
    </location>
</feature>
<keyword evidence="1" id="KW-0732">Signal</keyword>
<evidence type="ECO:0000313" key="3">
    <source>
        <dbReference type="Proteomes" id="UP001208567"/>
    </source>
</evidence>
<sequence>MRRFKKIYIILTLCMCVIIASNAATYAFLSSKKTNSNNKIATGVYPKPFAKMYASVGPLYKGYFLDIRESKKVGSSYESPSYGQWLENACTFILKDIDGNAPTGAVGTEYAQFLNIPNNNTGLISQLNNIASSKSNNWAGNNLPGNEPDEYGTLVHNLIVIGNPIRENIHLGKIKINDNSLMITQTDVFKTKPGKNTSNKIYEYRLINENTNIDIIKNRAVTFDFLDGKYVKTGTTVNNQYTPAAEADLIIYDIGNIGFSNLSFTNKDENNLKELREMLKGDKSHVSNGNSPWETRWDGKMRELVLNEMQKNGDSYCRLDRTECTVTFIYNQYTMPIQNYVVNYEK</sequence>
<reference evidence="2 3" key="1">
    <citation type="journal article" date="2024" name="Int. J. Syst. Evol. Microbiol.">
        <title>Clostridium omnivorum sp. nov., isolated from anoxic soil under the treatment of reductive soil disinfestation.</title>
        <authorList>
            <person name="Ueki A."/>
            <person name="Tonouchi A."/>
            <person name="Kaku N."/>
            <person name="Honma S."/>
            <person name="Ueki K."/>
        </authorList>
    </citation>
    <scope>NUCLEOTIDE SEQUENCE [LARGE SCALE GENOMIC DNA]</scope>
    <source>
        <strain evidence="2 3">E14</strain>
    </source>
</reference>
<protein>
    <submittedName>
        <fullName evidence="2">Uncharacterized protein</fullName>
    </submittedName>
</protein>